<dbReference type="Proteomes" id="UP000829447">
    <property type="component" value="Linkage Group LG12"/>
</dbReference>
<evidence type="ECO:0000313" key="2">
    <source>
        <dbReference type="Proteomes" id="UP000829447"/>
    </source>
</evidence>
<dbReference type="EMBL" id="CM040465">
    <property type="protein sequence ID" value="MCI4383951.1"/>
    <property type="molecule type" value="Genomic_DNA"/>
</dbReference>
<accession>A0ACC5WY62</accession>
<sequence length="172" mass="18228">MHMPSYPIILHSLCAALQYEAPAIDGVKSVDQFGDGEVQPQPIAPLVDGVGEGPASYVKGGVRAESVSLPAAPTDGPFTGSAVSLGNPAYFPVDTPTEAVTPQHIPVQQNLKGPQLPQDKSWTGGKELKHDLKGFFGNGYHGEISDAASILGLYFIKINNIWLSFKTNVSNN</sequence>
<gene>
    <name evidence="1" type="ORF">PGIGA_G00032570</name>
</gene>
<protein>
    <submittedName>
        <fullName evidence="1">Uncharacterized protein</fullName>
    </submittedName>
</protein>
<comment type="caution">
    <text evidence="1">The sequence shown here is derived from an EMBL/GenBank/DDBJ whole genome shotgun (WGS) entry which is preliminary data.</text>
</comment>
<name>A0ACC5WY62_PANGG</name>
<keyword evidence="2" id="KW-1185">Reference proteome</keyword>
<evidence type="ECO:0000313" key="1">
    <source>
        <dbReference type="EMBL" id="MCI4383951.1"/>
    </source>
</evidence>
<organism evidence="1 2">
    <name type="scientific">Pangasianodon gigas</name>
    <name type="common">Mekong giant catfish</name>
    <name type="synonym">Pangasius gigas</name>
    <dbReference type="NCBI Taxonomy" id="30993"/>
    <lineage>
        <taxon>Eukaryota</taxon>
        <taxon>Metazoa</taxon>
        <taxon>Chordata</taxon>
        <taxon>Craniata</taxon>
        <taxon>Vertebrata</taxon>
        <taxon>Euteleostomi</taxon>
        <taxon>Actinopterygii</taxon>
        <taxon>Neopterygii</taxon>
        <taxon>Teleostei</taxon>
        <taxon>Ostariophysi</taxon>
        <taxon>Siluriformes</taxon>
        <taxon>Pangasiidae</taxon>
        <taxon>Pangasianodon</taxon>
    </lineage>
</organism>
<reference evidence="1 2" key="1">
    <citation type="journal article" date="2022" name="bioRxiv">
        <title>An ancient truncated duplication of the anti-Mullerian hormone receptor type 2 gene is a potential conserved master sex determinant in the Pangasiidae catfish family.</title>
        <authorList>
            <person name="Wen M."/>
            <person name="Pan Q."/>
            <person name="Jouanno E."/>
            <person name="Montfort J."/>
            <person name="Zahm M."/>
            <person name="Cabau C."/>
            <person name="Klopp C."/>
            <person name="Iampietro C."/>
            <person name="Roques C."/>
            <person name="Bouchez O."/>
            <person name="Castinel A."/>
            <person name="Donnadieu C."/>
            <person name="Parrinello H."/>
            <person name="Poncet C."/>
            <person name="Belmonte E."/>
            <person name="Gautier V."/>
            <person name="Avarre J.-C."/>
            <person name="Dugue R."/>
            <person name="Gustiano R."/>
            <person name="Ha T.T.T."/>
            <person name="Campet M."/>
            <person name="Sriphairoj K."/>
            <person name="Ribolli J."/>
            <person name="de Almeida F.L."/>
            <person name="Desvignes T."/>
            <person name="Postlethwait J.H."/>
            <person name="Bucao C.F."/>
            <person name="Robinson-Rechavi M."/>
            <person name="Bobe J."/>
            <person name="Herpin A."/>
            <person name="Guiguen Y."/>
        </authorList>
    </citation>
    <scope>NUCLEOTIDE SEQUENCE [LARGE SCALE GENOMIC DNA]</scope>
    <source>
        <strain evidence="1">YG-Dec2019</strain>
    </source>
</reference>
<proteinExistence type="predicted"/>